<dbReference type="Pfam" id="PF03364">
    <property type="entry name" value="Polyketide_cyc"/>
    <property type="match status" value="1"/>
</dbReference>
<dbReference type="InterPro" id="IPR023393">
    <property type="entry name" value="START-like_dom_sf"/>
</dbReference>
<name>A0ABV2YIN9_9ACTN</name>
<evidence type="ECO:0000313" key="3">
    <source>
        <dbReference type="Proteomes" id="UP001550850"/>
    </source>
</evidence>
<evidence type="ECO:0000259" key="1">
    <source>
        <dbReference type="Pfam" id="PF03364"/>
    </source>
</evidence>
<dbReference type="Proteomes" id="UP001550850">
    <property type="component" value="Unassembled WGS sequence"/>
</dbReference>
<dbReference type="CDD" id="cd08861">
    <property type="entry name" value="OtcD1_ARO-CYC_like"/>
    <property type="match status" value="1"/>
</dbReference>
<dbReference type="RefSeq" id="WP_108952286.1">
    <property type="nucleotide sequence ID" value="NZ_BEVZ01000002.1"/>
</dbReference>
<feature type="domain" description="Coenzyme Q-binding protein COQ10 START" evidence="1">
    <location>
        <begin position="17"/>
        <end position="132"/>
    </location>
</feature>
<organism evidence="2 3">
    <name type="scientific">Streptomyces fragilis</name>
    <dbReference type="NCBI Taxonomy" id="67301"/>
    <lineage>
        <taxon>Bacteria</taxon>
        <taxon>Bacillati</taxon>
        <taxon>Actinomycetota</taxon>
        <taxon>Actinomycetes</taxon>
        <taxon>Kitasatosporales</taxon>
        <taxon>Streptomycetaceae</taxon>
        <taxon>Streptomyces</taxon>
    </lineage>
</organism>
<dbReference type="Gene3D" id="3.30.530.20">
    <property type="match status" value="1"/>
</dbReference>
<reference evidence="2 3" key="1">
    <citation type="submission" date="2024-06" db="EMBL/GenBank/DDBJ databases">
        <title>The Natural Products Discovery Center: Release of the First 8490 Sequenced Strains for Exploring Actinobacteria Biosynthetic Diversity.</title>
        <authorList>
            <person name="Kalkreuter E."/>
            <person name="Kautsar S.A."/>
            <person name="Yang D."/>
            <person name="Bader C.D."/>
            <person name="Teijaro C.N."/>
            <person name="Fluegel L."/>
            <person name="Davis C.M."/>
            <person name="Simpson J.R."/>
            <person name="Lauterbach L."/>
            <person name="Steele A.D."/>
            <person name="Gui C."/>
            <person name="Meng S."/>
            <person name="Li G."/>
            <person name="Viehrig K."/>
            <person name="Ye F."/>
            <person name="Su P."/>
            <person name="Kiefer A.F."/>
            <person name="Nichols A."/>
            <person name="Cepeda A.J."/>
            <person name="Yan W."/>
            <person name="Fan B."/>
            <person name="Jiang Y."/>
            <person name="Adhikari A."/>
            <person name="Zheng C.-J."/>
            <person name="Schuster L."/>
            <person name="Cowan T.M."/>
            <person name="Smanski M.J."/>
            <person name="Chevrette M.G."/>
            <person name="De Carvalho L.P.S."/>
            <person name="Shen B."/>
        </authorList>
    </citation>
    <scope>NUCLEOTIDE SEQUENCE [LARGE SCALE GENOMIC DNA]</scope>
    <source>
        <strain evidence="2 3">NPDC038104</strain>
    </source>
</reference>
<sequence length="163" mass="18270">MRHVELKAVVPAKRGPDVFDEIIRWERYPELAPHVHATEVHATLPSDDCSSSWELHFRSGLLRWTERDEFSREALTVRFEQTDGDFDSFTGTWTLRQDGDDVEVTFAADFDFGIPSLEGILDPIAERVLKESVAWTLTGLFPGTVLVGDVNLTDARPDGVVAA</sequence>
<comment type="caution">
    <text evidence="2">The sequence shown here is derived from an EMBL/GenBank/DDBJ whole genome shotgun (WGS) entry which is preliminary data.</text>
</comment>
<accession>A0ABV2YIN9</accession>
<proteinExistence type="predicted"/>
<evidence type="ECO:0000313" key="2">
    <source>
        <dbReference type="EMBL" id="MEU3555595.1"/>
    </source>
</evidence>
<keyword evidence="3" id="KW-1185">Reference proteome</keyword>
<dbReference type="InterPro" id="IPR005031">
    <property type="entry name" value="COQ10_START"/>
</dbReference>
<dbReference type="SUPFAM" id="SSF55961">
    <property type="entry name" value="Bet v1-like"/>
    <property type="match status" value="1"/>
</dbReference>
<gene>
    <name evidence="2" type="ORF">AB0E65_15465</name>
</gene>
<protein>
    <submittedName>
        <fullName evidence="2">Aromatase/cyclase</fullName>
    </submittedName>
</protein>
<dbReference type="EMBL" id="JBEZUR010000021">
    <property type="protein sequence ID" value="MEU3555595.1"/>
    <property type="molecule type" value="Genomic_DNA"/>
</dbReference>